<feature type="compositionally biased region" description="Gly residues" evidence="1">
    <location>
        <begin position="201"/>
        <end position="218"/>
    </location>
</feature>
<feature type="domain" description="Bacterial Ig-like" evidence="2">
    <location>
        <begin position="981"/>
        <end position="1053"/>
    </location>
</feature>
<feature type="domain" description="Bacterial Ig-like" evidence="2">
    <location>
        <begin position="1255"/>
        <end position="1329"/>
    </location>
</feature>
<evidence type="ECO:0000259" key="2">
    <source>
        <dbReference type="Pfam" id="PF19077"/>
    </source>
</evidence>
<evidence type="ECO:0000313" key="3">
    <source>
        <dbReference type="EMBL" id="MDC0709814.1"/>
    </source>
</evidence>
<dbReference type="InterPro" id="IPR044016">
    <property type="entry name" value="Big_13"/>
</dbReference>
<feature type="domain" description="Bacterial Ig-like" evidence="2">
    <location>
        <begin position="888"/>
        <end position="965"/>
    </location>
</feature>
<dbReference type="Proteomes" id="UP001221838">
    <property type="component" value="Unassembled WGS sequence"/>
</dbReference>
<feature type="domain" description="Bacterial Ig-like" evidence="2">
    <location>
        <begin position="701"/>
        <end position="779"/>
    </location>
</feature>
<dbReference type="RefSeq" id="WP_272138696.1">
    <property type="nucleotide sequence ID" value="NZ_JAQNDM010000002.1"/>
</dbReference>
<feature type="region of interest" description="Disordered" evidence="1">
    <location>
        <begin position="157"/>
        <end position="222"/>
    </location>
</feature>
<dbReference type="Gene3D" id="2.60.40.10">
    <property type="entry name" value="Immunoglobulins"/>
    <property type="match status" value="3"/>
</dbReference>
<dbReference type="Gene3D" id="2.60.40.1800">
    <property type="match status" value="3"/>
</dbReference>
<feature type="compositionally biased region" description="Gly residues" evidence="1">
    <location>
        <begin position="409"/>
        <end position="422"/>
    </location>
</feature>
<gene>
    <name evidence="3" type="ORF">POL68_15180</name>
</gene>
<accession>A0ABT5D815</accession>
<feature type="domain" description="Bacterial Ig-like" evidence="2">
    <location>
        <begin position="1074"/>
        <end position="1151"/>
    </location>
</feature>
<evidence type="ECO:0000313" key="4">
    <source>
        <dbReference type="Proteomes" id="UP001221838"/>
    </source>
</evidence>
<reference evidence="3 4" key="1">
    <citation type="submission" date="2022-11" db="EMBL/GenBank/DDBJ databases">
        <title>Minimal conservation of predation-associated metabolite biosynthetic gene clusters underscores biosynthetic potential of Myxococcota including descriptions for ten novel species: Archangium lansinium sp. nov., Myxococcus landrumus sp. nov., Nannocystis bai.</title>
        <authorList>
            <person name="Ahearne A."/>
            <person name="Stevens C."/>
            <person name="Dowd S."/>
        </authorList>
    </citation>
    <scope>NUCLEOTIDE SEQUENCE [LARGE SCALE GENOMIC DNA]</scope>
    <source>
        <strain evidence="3 4">NCWAL01</strain>
    </source>
</reference>
<keyword evidence="4" id="KW-1185">Reference proteome</keyword>
<dbReference type="Pfam" id="PF19077">
    <property type="entry name" value="Big_13"/>
    <property type="match status" value="6"/>
</dbReference>
<name>A0ABT5D815_9BACT</name>
<proteinExistence type="predicted"/>
<dbReference type="EMBL" id="JAQNDM010000002">
    <property type="protein sequence ID" value="MDC0709814.1"/>
    <property type="molecule type" value="Genomic_DNA"/>
</dbReference>
<organism evidence="3 4">
    <name type="scientific">Stigmatella ashevillensis</name>
    <dbReference type="NCBI Taxonomy" id="2995309"/>
    <lineage>
        <taxon>Bacteria</taxon>
        <taxon>Pseudomonadati</taxon>
        <taxon>Myxococcota</taxon>
        <taxon>Myxococcia</taxon>
        <taxon>Myxococcales</taxon>
        <taxon>Cystobacterineae</taxon>
        <taxon>Archangiaceae</taxon>
        <taxon>Stigmatella</taxon>
    </lineage>
</organism>
<dbReference type="NCBIfam" id="NF033510">
    <property type="entry name" value="Ca_tandemer"/>
    <property type="match status" value="6"/>
</dbReference>
<comment type="caution">
    <text evidence="3">The sequence shown here is derived from an EMBL/GenBank/DDBJ whole genome shotgun (WGS) entry which is preliminary data.</text>
</comment>
<feature type="domain" description="Bacterial Ig-like" evidence="2">
    <location>
        <begin position="795"/>
        <end position="866"/>
    </location>
</feature>
<dbReference type="InterPro" id="IPR013783">
    <property type="entry name" value="Ig-like_fold"/>
</dbReference>
<protein>
    <submittedName>
        <fullName evidence="3">Ig-like domain-containing protein</fullName>
    </submittedName>
</protein>
<sequence length="1363" mass="134927">MSTQEVVNHYAALAADAPSGSRTLRLVDLAMLPGVGRGDLLLILQVQGATLHPQAIPTPEGEVLELGSAGRYEWVEVTGVDADGQALEIRGRGPGGGLRSAYSASGHAQAVWVPQYQKLTLTPRGVLTAQDWNGSTGGVVAVAADTVQLDGTITARGKGLRGGQVRSDGATVTAEGGEGIHGGFSAPGSRSERSGRSAAANGGGRGMAPGAGGGGGANGQAPGKAWSGLGLMDVSTGDLETAWRLDPAVESSPGFFADAAGGGRGGYGCSTALEDPLATAPGNALWGCSHRADAGGLGGRPVPGDALERLFFGGGGGAGHATGASTGSGGHGGGLVFILSRKLQGAGHIEADGASGGSTWQEGHIAGPGGGGGGGTVVIMTVEDSSSIQVSASGGSGGVHHAPQDSHEGAGGGGGGGGGFVAQGGLRQAAHPVMAGGRAGSTTLPHFSTMPFNGATSGGEGVLMQLPAFGPEFPAPVFDVDLQVKLEQGEPLQPSYSTLSVHALVSNLGPDLAENAKVQIQMPENLPGQLAGCDCSCSTVGTTVECTLPRLASGDTAFIEIELTLLPGLSEPPAITATVSGGGFDASGDNNQAVLTVDFNGWVHLAGGSCASTGTHGASLGALGLLVPLLRRRRQQRRPQPSGTNCMDPRIAFLAMLLCALHVLAAPDNVLLGTGRDGGFVASSANPIIDLYVLVTAPSNGTVTNDTTPTYAGTAKLGSIVTVLVNGTPVGTTIAGAGASWTFTPTTPLPDGAYTVNATAADADGNTSPSSNANTFIVDDTAPEAPVVTTPANGSLINNATPTYSGTGEPGCTINIIVDGTSVGTTTANASGTWSFTPTVPLTDGSHTIRATATDAAGNISPSSNTNAFIVGPTAPAAPVVTTPVNGSTTNDTAPTYSGTAVPGSTVNVIVDGMPVGMAIANASGNWAFTPTAPLADGPHTVRATATDAAGNTSPSSNTNTFIVDDTAPAAPVVATPANGSLINDATPTYSGTGEPGCTINVIVDGTSVGTTTTSASGTWSFTPTVPLTDGSHTIRATATDAAGNTSPSSNTNTFIVGPTAPAAPVVTTPANGALLNDATPTITGTAEPGSTVTVIIDGTVVGTAPVDASGNWTYTPTTQLPEGVHTVSATATDAAGNTSPSSNTKTFTVDATELDTFIVSAPPLQSNSSLASFTFSSSPQGASYECTLDGAAFAPCATPLTLMGLAEGDHLLLVRARSGDGTVDGTPASHAWTVDLTPPPTPTVASPCEGEFLDSATPTFAGTAQPGSRVTLSIGCTAIGTTTTDDQGHWTLTPEPPLSEGNYLLTATASDTGGTSLSSPGRRFTVDTSHPGQGCASSGNLPSLMAMAWVLGAALRRRAARD</sequence>
<feature type="region of interest" description="Disordered" evidence="1">
    <location>
        <begin position="389"/>
        <end position="423"/>
    </location>
</feature>
<evidence type="ECO:0000256" key="1">
    <source>
        <dbReference type="SAM" id="MobiDB-lite"/>
    </source>
</evidence>